<proteinExistence type="predicted"/>
<comment type="caution">
    <text evidence="1">The sequence shown here is derived from an EMBL/GenBank/DDBJ whole genome shotgun (WGS) entry which is preliminary data.</text>
</comment>
<dbReference type="Proteomes" id="UP000824998">
    <property type="component" value="Unassembled WGS sequence"/>
</dbReference>
<dbReference type="AlphaFoldDB" id="A0A9P7Y8V2"/>
<evidence type="ECO:0000313" key="2">
    <source>
        <dbReference type="Proteomes" id="UP000824998"/>
    </source>
</evidence>
<sequence>MPLSIEQLRTLYVVPITVNKSTTITIQQLEFQSKPALSARILLRPILCLGPRLPRHDSPSNHNIPSRQTTACSLHLKVPEISHQLVGFLSMVKFFGTDHQHLTSDRYIGFEEAICLSKREWRLLRRSLPLYTASSPLHRFVLPSRRRPRGQRVLRKGVPDSSYRKPKHLHLHHLSPVTPLSAPSPGTWRPRKPLAVEVAFGISPRRRSSPQAQDICMIPTCHAWSPYFKSMPRMHLHWANPSNITYTYKRSVRNSKRKTLI</sequence>
<keyword evidence="2" id="KW-1185">Reference proteome</keyword>
<organism evidence="1 2">
    <name type="scientific">Amylocarpus encephaloides</name>
    <dbReference type="NCBI Taxonomy" id="45428"/>
    <lineage>
        <taxon>Eukaryota</taxon>
        <taxon>Fungi</taxon>
        <taxon>Dikarya</taxon>
        <taxon>Ascomycota</taxon>
        <taxon>Pezizomycotina</taxon>
        <taxon>Leotiomycetes</taxon>
        <taxon>Helotiales</taxon>
        <taxon>Helotiales incertae sedis</taxon>
        <taxon>Amylocarpus</taxon>
    </lineage>
</organism>
<evidence type="ECO:0000313" key="1">
    <source>
        <dbReference type="EMBL" id="KAG9229254.1"/>
    </source>
</evidence>
<accession>A0A9P7Y8V2</accession>
<gene>
    <name evidence="1" type="ORF">BJ875DRAFT_547112</name>
</gene>
<reference evidence="1" key="1">
    <citation type="journal article" date="2021" name="IMA Fungus">
        <title>Genomic characterization of three marine fungi, including Emericellopsis atlantica sp. nov. with signatures of a generalist lifestyle and marine biomass degradation.</title>
        <authorList>
            <person name="Hagestad O.C."/>
            <person name="Hou L."/>
            <person name="Andersen J.H."/>
            <person name="Hansen E.H."/>
            <person name="Altermark B."/>
            <person name="Li C."/>
            <person name="Kuhnert E."/>
            <person name="Cox R.J."/>
            <person name="Crous P.W."/>
            <person name="Spatafora J.W."/>
            <person name="Lail K."/>
            <person name="Amirebrahimi M."/>
            <person name="Lipzen A."/>
            <person name="Pangilinan J."/>
            <person name="Andreopoulos W."/>
            <person name="Hayes R.D."/>
            <person name="Ng V."/>
            <person name="Grigoriev I.V."/>
            <person name="Jackson S.A."/>
            <person name="Sutton T.D.S."/>
            <person name="Dobson A.D.W."/>
            <person name="Rama T."/>
        </authorList>
    </citation>
    <scope>NUCLEOTIDE SEQUENCE</scope>
    <source>
        <strain evidence="1">TRa018bII</strain>
    </source>
</reference>
<dbReference type="EMBL" id="MU251796">
    <property type="protein sequence ID" value="KAG9229254.1"/>
    <property type="molecule type" value="Genomic_DNA"/>
</dbReference>
<protein>
    <submittedName>
        <fullName evidence="1">Uncharacterized protein</fullName>
    </submittedName>
</protein>
<name>A0A9P7Y8V2_9HELO</name>